<gene>
    <name evidence="2" type="ORF">SOIL9_51570</name>
</gene>
<dbReference type="Pfam" id="PF01584">
    <property type="entry name" value="CheW"/>
    <property type="match status" value="1"/>
</dbReference>
<dbReference type="InterPro" id="IPR039315">
    <property type="entry name" value="CheW"/>
</dbReference>
<dbReference type="KEGG" id="gms:SOIL9_51570"/>
<dbReference type="Gene3D" id="2.40.50.180">
    <property type="entry name" value="CheA-289, Domain 4"/>
    <property type="match status" value="1"/>
</dbReference>
<dbReference type="PROSITE" id="PS50851">
    <property type="entry name" value="CHEW"/>
    <property type="match status" value="1"/>
</dbReference>
<organism evidence="2 3">
    <name type="scientific">Gemmata massiliana</name>
    <dbReference type="NCBI Taxonomy" id="1210884"/>
    <lineage>
        <taxon>Bacteria</taxon>
        <taxon>Pseudomonadati</taxon>
        <taxon>Planctomycetota</taxon>
        <taxon>Planctomycetia</taxon>
        <taxon>Gemmatales</taxon>
        <taxon>Gemmataceae</taxon>
        <taxon>Gemmata</taxon>
    </lineage>
</organism>
<evidence type="ECO:0000313" key="2">
    <source>
        <dbReference type="EMBL" id="VTR92557.1"/>
    </source>
</evidence>
<protein>
    <recommendedName>
        <fullName evidence="1">CheW-like domain-containing protein</fullName>
    </recommendedName>
</protein>
<dbReference type="RefSeq" id="WP_162667400.1">
    <property type="nucleotide sequence ID" value="NZ_LR593886.1"/>
</dbReference>
<name>A0A6P2CVD6_9BACT</name>
<dbReference type="InterPro" id="IPR036061">
    <property type="entry name" value="CheW-like_dom_sf"/>
</dbReference>
<reference evidence="2 3" key="1">
    <citation type="submission" date="2019-05" db="EMBL/GenBank/DDBJ databases">
        <authorList>
            <consortium name="Science for Life Laboratories"/>
        </authorList>
    </citation>
    <scope>NUCLEOTIDE SEQUENCE [LARGE SCALE GENOMIC DNA]</scope>
    <source>
        <strain evidence="2">Soil9</strain>
    </source>
</reference>
<dbReference type="SMART" id="SM00260">
    <property type="entry name" value="CheW"/>
    <property type="match status" value="1"/>
</dbReference>
<dbReference type="PANTHER" id="PTHR22617">
    <property type="entry name" value="CHEMOTAXIS SENSOR HISTIDINE KINASE-RELATED"/>
    <property type="match status" value="1"/>
</dbReference>
<proteinExistence type="predicted"/>
<dbReference type="Proteomes" id="UP000464178">
    <property type="component" value="Chromosome"/>
</dbReference>
<dbReference type="EMBL" id="LR593886">
    <property type="protein sequence ID" value="VTR92557.1"/>
    <property type="molecule type" value="Genomic_DNA"/>
</dbReference>
<dbReference type="PANTHER" id="PTHR22617:SF43">
    <property type="entry name" value="PROTEIN PILI"/>
    <property type="match status" value="1"/>
</dbReference>
<accession>A0A6P2CVD6</accession>
<sequence length="156" mass="16468">MATAHTETTVLLTRLGSRLCAIPLVDVMESMRPLPAAPVPGVPSFVKGLAVIRGAPVPVVDLGLLVGATGAAPTGRYVLLRLGERRVAIAVDGVLGVRRLDGSALHKLPPLFQTSDPELTTGIGVRDEQLLFVLQTARIVPDEVWRIAEPNGAGER</sequence>
<dbReference type="GO" id="GO:0006935">
    <property type="term" value="P:chemotaxis"/>
    <property type="evidence" value="ECO:0007669"/>
    <property type="project" value="InterPro"/>
</dbReference>
<dbReference type="Gene3D" id="2.30.30.40">
    <property type="entry name" value="SH3 Domains"/>
    <property type="match status" value="1"/>
</dbReference>
<dbReference type="InterPro" id="IPR002545">
    <property type="entry name" value="CheW-lke_dom"/>
</dbReference>
<evidence type="ECO:0000259" key="1">
    <source>
        <dbReference type="PROSITE" id="PS50851"/>
    </source>
</evidence>
<feature type="domain" description="CheW-like" evidence="1">
    <location>
        <begin position="7"/>
        <end position="145"/>
    </location>
</feature>
<dbReference type="GO" id="GO:0005829">
    <property type="term" value="C:cytosol"/>
    <property type="evidence" value="ECO:0007669"/>
    <property type="project" value="TreeGrafter"/>
</dbReference>
<dbReference type="GO" id="GO:0007165">
    <property type="term" value="P:signal transduction"/>
    <property type="evidence" value="ECO:0007669"/>
    <property type="project" value="InterPro"/>
</dbReference>
<dbReference type="AlphaFoldDB" id="A0A6P2CVD6"/>
<dbReference type="SUPFAM" id="SSF50341">
    <property type="entry name" value="CheW-like"/>
    <property type="match status" value="1"/>
</dbReference>
<evidence type="ECO:0000313" key="3">
    <source>
        <dbReference type="Proteomes" id="UP000464178"/>
    </source>
</evidence>
<keyword evidence="3" id="KW-1185">Reference proteome</keyword>